<gene>
    <name evidence="1" type="ORF">QFC20_000719</name>
</gene>
<reference evidence="1" key="1">
    <citation type="submission" date="2023-04" db="EMBL/GenBank/DDBJ databases">
        <title>Draft Genome sequencing of Naganishia species isolated from polar environments using Oxford Nanopore Technology.</title>
        <authorList>
            <person name="Leo P."/>
            <person name="Venkateswaran K."/>
        </authorList>
    </citation>
    <scope>NUCLEOTIDE SEQUENCE</scope>
    <source>
        <strain evidence="1">MNA-CCFEE 5262</strain>
    </source>
</reference>
<organism evidence="1 2">
    <name type="scientific">Naganishia adeliensis</name>
    <dbReference type="NCBI Taxonomy" id="92952"/>
    <lineage>
        <taxon>Eukaryota</taxon>
        <taxon>Fungi</taxon>
        <taxon>Dikarya</taxon>
        <taxon>Basidiomycota</taxon>
        <taxon>Agaricomycotina</taxon>
        <taxon>Tremellomycetes</taxon>
        <taxon>Filobasidiales</taxon>
        <taxon>Filobasidiaceae</taxon>
        <taxon>Naganishia</taxon>
    </lineage>
</organism>
<dbReference type="Proteomes" id="UP001230649">
    <property type="component" value="Unassembled WGS sequence"/>
</dbReference>
<dbReference type="EMBL" id="JASBWS010000004">
    <property type="protein sequence ID" value="KAJ9116049.1"/>
    <property type="molecule type" value="Genomic_DNA"/>
</dbReference>
<evidence type="ECO:0000313" key="1">
    <source>
        <dbReference type="EMBL" id="KAJ9116049.1"/>
    </source>
</evidence>
<accession>A0ACC2WWC9</accession>
<keyword evidence="2" id="KW-1185">Reference proteome</keyword>
<name>A0ACC2WWC9_9TREE</name>
<sequence length="1451" mass="158788">MESPPPTVISPTTSPLIDSAIPRVPLSSPSKRDGRSSTDIVAFQLDDDRQGYFDAPRSTDRTLRDAGVRPTGVPLVSPEEWRSQETTSTDKLDKEFQDGEELILAQAEMEIERKAEKDVDRAIQTIEDEPLDDATPKAMKRKRSESTELQAVTDNPPDAPTASQGQDAWDYTEDAAYAASKFGGFAEYMRHKRMKLQIQNRAIAESRGGQYPQIFKGLEIYINGYVRPSLETLREMIMMHGGTYIPYLDRKGMITHIIASNLTPSKFREFAKYKVVTPTWITDSVEKGSLLEWKAYKLVPKGGGEEEGMRGGMGKFLARASQAVQQKGSRGAEDHVGKAKQEVPVEVLEDSEDEGVDQATPRGMRPQVEAAFEPGVPEEKPDSIPTAPDHPESPDTGPSNPTTPIKRPPLAPVFTKSPAPVPRQAQPDVTAEQSLQYPRDAPPPTTDQRAFERAAAMGWYATRTENPDAKRLMKSAEWREQHTAANEGFLEGYYQNSRLHHLSNWKAELKLLVAQAQSAAESSETVNSLAPGAKPLVPDDLSFSDTTLPKAQTRTTTTIIGHGKGYPRAGDADEVYFHVDFDAFFVSCGLATRPHLRGKPVVVCHSQGNQGSRTDDRNQDAVDRGKGSTSEIASCSYEARAKGVKNGMSLGQARKLCPEVQTIPYEFETYKKFSLAFYTILMAYADELQAVSVDEALIDVTSQVHALATAPPEMDVTTETPRDVEKVQLDVDSETKTSEPPEDDAETSAATPQPLSPTAPAVHVADVGTETPASPQQPTDWAKVLAEKIRSDVRKATGCEVSIGIASNILLARLATRHAKPAGSFHLVPDAVPAFMANLEVGDLPNFGWSNEKKIRGKFGTTNCGELLSKPKGVLQAVLGNKTGESLFNFIRGIDKRKLEPHKERKSVSAEVNYGIRFISDAEAEKFLLDLSKEVSKRLKAIDRVGRLLTLKVMVRHPDAPLEAPKFMGHGVCDVINKSAVLSNGKGGATDDPTHIGEAVLAIYRAGKFDATELRGIGIQVQKLEGNGTTLPAVEEGQNRLDFGIRPPKGKPAADTPSPKAQVIMPPATIISVPSGNTEENEDDVIAIEVDEDVVVAGKSSRGAARQKNHAESGRMSKFGRRGTSVAAVSAAVLPPAPDEIDPEVWAILPSEDQIAYRQAWINQGRKIPHIFLEHRGASTSKAPNEPRLLFPDATRAAKAKHERERSTSVQAGKKERSESIFGRVKESPKRRDVRSVTPATNDVVDISGSSTPPRPVDYEDADLLDLGIDPQVFKNLPADVQAEVHREAAASRTTRKHLTKRGVLVHPANVAGVRSPQKQTGEITTADAPIRPKMNGTSDIEEIMDMIGEWMDRSYLREPNANEVKVIRKYLVRCVDTETGGLGGIQDATRVLGYWRKKCMCLWPKNQRLGRQVDPAQIAIEASWKEAFRDIRGEVDALVQARFGGPLVLP</sequence>
<proteinExistence type="predicted"/>
<evidence type="ECO:0000313" key="2">
    <source>
        <dbReference type="Proteomes" id="UP001230649"/>
    </source>
</evidence>
<protein>
    <submittedName>
        <fullName evidence="1">Uncharacterized protein</fullName>
    </submittedName>
</protein>
<comment type="caution">
    <text evidence="1">The sequence shown here is derived from an EMBL/GenBank/DDBJ whole genome shotgun (WGS) entry which is preliminary data.</text>
</comment>